<dbReference type="InterPro" id="IPR000702">
    <property type="entry name" value="Ribosomal_uL6-like"/>
</dbReference>
<evidence type="ECO:0000256" key="3">
    <source>
        <dbReference type="ARBA" id="ARBA00022980"/>
    </source>
</evidence>
<keyword evidence="2 5" id="KW-0694">RNA-binding</keyword>
<dbReference type="GO" id="GO:0022625">
    <property type="term" value="C:cytosolic large ribosomal subunit"/>
    <property type="evidence" value="ECO:0007669"/>
    <property type="project" value="UniProtKB-UniRule"/>
</dbReference>
<name>F4KWV8_HALH1</name>
<proteinExistence type="inferred from homology"/>
<dbReference type="PANTHER" id="PTHR11655:SF14">
    <property type="entry name" value="LARGE RIBOSOMAL SUBUNIT PROTEIN UL6M"/>
    <property type="match status" value="1"/>
</dbReference>
<dbReference type="SUPFAM" id="SSF56053">
    <property type="entry name" value="Ribosomal protein L6"/>
    <property type="match status" value="2"/>
</dbReference>
<dbReference type="PRINTS" id="PR00059">
    <property type="entry name" value="RIBOSOMALL6"/>
</dbReference>
<evidence type="ECO:0000256" key="4">
    <source>
        <dbReference type="ARBA" id="ARBA00023274"/>
    </source>
</evidence>
<dbReference type="GO" id="GO:0019843">
    <property type="term" value="F:rRNA binding"/>
    <property type="evidence" value="ECO:0007669"/>
    <property type="project" value="UniProtKB-UniRule"/>
</dbReference>
<dbReference type="RefSeq" id="WP_013767129.1">
    <property type="nucleotide sequence ID" value="NC_015510.1"/>
</dbReference>
<dbReference type="Proteomes" id="UP000008461">
    <property type="component" value="Chromosome"/>
</dbReference>
<feature type="domain" description="Large ribosomal subunit protein uL6 alpha-beta" evidence="8">
    <location>
        <begin position="91"/>
        <end position="168"/>
    </location>
</feature>
<gene>
    <name evidence="5" type="primary">rplF</name>
    <name evidence="9" type="ordered locus">Halhy_4757</name>
</gene>
<keyword evidence="3 5" id="KW-0689">Ribosomal protein</keyword>
<dbReference type="AlphaFoldDB" id="F4KWV8"/>
<reference key="2">
    <citation type="submission" date="2011-04" db="EMBL/GenBank/DDBJ databases">
        <title>Complete sequence of chromosome of Haliscomenobacter hydrossis DSM 1100.</title>
        <authorList>
            <consortium name="US DOE Joint Genome Institute (JGI-PGF)"/>
            <person name="Lucas S."/>
            <person name="Han J."/>
            <person name="Lapidus A."/>
            <person name="Bruce D."/>
            <person name="Goodwin L."/>
            <person name="Pitluck S."/>
            <person name="Peters L."/>
            <person name="Kyrpides N."/>
            <person name="Mavromatis K."/>
            <person name="Ivanova N."/>
            <person name="Ovchinnikova G."/>
            <person name="Pagani I."/>
            <person name="Daligault H."/>
            <person name="Detter J.C."/>
            <person name="Han C."/>
            <person name="Land M."/>
            <person name="Hauser L."/>
            <person name="Markowitz V."/>
            <person name="Cheng J.-F."/>
            <person name="Hugenholtz P."/>
            <person name="Woyke T."/>
            <person name="Wu D."/>
            <person name="Verbarg S."/>
            <person name="Frueling A."/>
            <person name="Brambilla E."/>
            <person name="Klenk H.-P."/>
            <person name="Eisen J.A."/>
        </authorList>
    </citation>
    <scope>NUCLEOTIDE SEQUENCE</scope>
    <source>
        <strain>DSM 1100</strain>
    </source>
</reference>
<comment type="function">
    <text evidence="5 7">This protein binds to the 23S rRNA, and is important in its secondary structure. It is located near the subunit interface in the base of the L7/L12 stalk, and near the tRNA binding site of the peptidyltransferase center.</text>
</comment>
<organism evidence="9 10">
    <name type="scientific">Haliscomenobacter hydrossis (strain ATCC 27775 / DSM 1100 / LMG 10767 / O)</name>
    <dbReference type="NCBI Taxonomy" id="760192"/>
    <lineage>
        <taxon>Bacteria</taxon>
        <taxon>Pseudomonadati</taxon>
        <taxon>Bacteroidota</taxon>
        <taxon>Saprospiria</taxon>
        <taxon>Saprospirales</taxon>
        <taxon>Haliscomenobacteraceae</taxon>
        <taxon>Haliscomenobacter</taxon>
    </lineage>
</organism>
<dbReference type="NCBIfam" id="TIGR03654">
    <property type="entry name" value="L6_bact"/>
    <property type="match status" value="1"/>
</dbReference>
<dbReference type="OrthoDB" id="9805007at2"/>
<protein>
    <recommendedName>
        <fullName evidence="5">Large ribosomal subunit protein uL6</fullName>
    </recommendedName>
</protein>
<keyword evidence="4 5" id="KW-0687">Ribonucleoprotein</keyword>
<keyword evidence="10" id="KW-1185">Reference proteome</keyword>
<dbReference type="InterPro" id="IPR020040">
    <property type="entry name" value="Ribosomal_uL6_a/b-dom"/>
</dbReference>
<dbReference type="HAMAP" id="MF_01365_B">
    <property type="entry name" value="Ribosomal_uL6_B"/>
    <property type="match status" value="1"/>
</dbReference>
<reference evidence="9 10" key="1">
    <citation type="journal article" date="2011" name="Stand. Genomic Sci.">
        <title>Complete genome sequence of Haliscomenobacter hydrossis type strain (O).</title>
        <authorList>
            <consortium name="US DOE Joint Genome Institute (JGI-PGF)"/>
            <person name="Daligault H."/>
            <person name="Lapidus A."/>
            <person name="Zeytun A."/>
            <person name="Nolan M."/>
            <person name="Lucas S."/>
            <person name="Del Rio T.G."/>
            <person name="Tice H."/>
            <person name="Cheng J.F."/>
            <person name="Tapia R."/>
            <person name="Han C."/>
            <person name="Goodwin L."/>
            <person name="Pitluck S."/>
            <person name="Liolios K."/>
            <person name="Pagani I."/>
            <person name="Ivanova N."/>
            <person name="Huntemann M."/>
            <person name="Mavromatis K."/>
            <person name="Mikhailova N."/>
            <person name="Pati A."/>
            <person name="Chen A."/>
            <person name="Palaniappan K."/>
            <person name="Land M."/>
            <person name="Hauser L."/>
            <person name="Brambilla E.M."/>
            <person name="Rohde M."/>
            <person name="Verbarg S."/>
            <person name="Goker M."/>
            <person name="Bristow J."/>
            <person name="Eisen J.A."/>
            <person name="Markowitz V."/>
            <person name="Hugenholtz P."/>
            <person name="Kyrpides N.C."/>
            <person name="Klenk H.P."/>
            <person name="Woyke T."/>
        </authorList>
    </citation>
    <scope>NUCLEOTIDE SEQUENCE [LARGE SCALE GENOMIC DNA]</scope>
    <source>
        <strain evidence="10">ATCC 27775 / DSM 1100 / LMG 10767 / O</strain>
    </source>
</reference>
<dbReference type="eggNOG" id="COG0097">
    <property type="taxonomic scope" value="Bacteria"/>
</dbReference>
<dbReference type="Gene3D" id="3.90.930.12">
    <property type="entry name" value="Ribosomal protein L6, alpha-beta domain"/>
    <property type="match status" value="2"/>
</dbReference>
<evidence type="ECO:0000259" key="8">
    <source>
        <dbReference type="Pfam" id="PF00347"/>
    </source>
</evidence>
<feature type="domain" description="Large ribosomal subunit protein uL6 alpha-beta" evidence="8">
    <location>
        <begin position="12"/>
        <end position="83"/>
    </location>
</feature>
<keyword evidence="1 5" id="KW-0699">rRNA-binding</keyword>
<evidence type="ECO:0000256" key="7">
    <source>
        <dbReference type="RuleBase" id="RU003870"/>
    </source>
</evidence>
<accession>F4KWV8</accession>
<dbReference type="Pfam" id="PF00347">
    <property type="entry name" value="Ribosomal_L6"/>
    <property type="match status" value="2"/>
</dbReference>
<evidence type="ECO:0000256" key="6">
    <source>
        <dbReference type="RuleBase" id="RU003869"/>
    </source>
</evidence>
<dbReference type="GO" id="GO:0003735">
    <property type="term" value="F:structural constituent of ribosome"/>
    <property type="evidence" value="ECO:0007669"/>
    <property type="project" value="UniProtKB-UniRule"/>
</dbReference>
<dbReference type="KEGG" id="hhy:Halhy_4757"/>
<evidence type="ECO:0000313" key="9">
    <source>
        <dbReference type="EMBL" id="AEE52591.1"/>
    </source>
</evidence>
<evidence type="ECO:0000256" key="1">
    <source>
        <dbReference type="ARBA" id="ARBA00022730"/>
    </source>
</evidence>
<dbReference type="PIRSF" id="PIRSF002162">
    <property type="entry name" value="Ribosomal_L6"/>
    <property type="match status" value="1"/>
</dbReference>
<evidence type="ECO:0000256" key="2">
    <source>
        <dbReference type="ARBA" id="ARBA00022884"/>
    </source>
</evidence>
<dbReference type="FunFam" id="3.90.930.12:FF:000002">
    <property type="entry name" value="50S ribosomal protein L6"/>
    <property type="match status" value="1"/>
</dbReference>
<dbReference type="EMBL" id="CP002691">
    <property type="protein sequence ID" value="AEE52591.1"/>
    <property type="molecule type" value="Genomic_DNA"/>
</dbReference>
<comment type="similarity">
    <text evidence="5 6">Belongs to the universal ribosomal protein uL6 family.</text>
</comment>
<evidence type="ECO:0000256" key="5">
    <source>
        <dbReference type="HAMAP-Rule" id="MF_01365"/>
    </source>
</evidence>
<dbReference type="InterPro" id="IPR002358">
    <property type="entry name" value="Ribosomal_uL6_CS"/>
</dbReference>
<dbReference type="GO" id="GO:0002181">
    <property type="term" value="P:cytoplasmic translation"/>
    <property type="evidence" value="ECO:0007669"/>
    <property type="project" value="TreeGrafter"/>
</dbReference>
<dbReference type="PROSITE" id="PS00525">
    <property type="entry name" value="RIBOSOMAL_L6_1"/>
    <property type="match status" value="1"/>
</dbReference>
<dbReference type="InterPro" id="IPR019906">
    <property type="entry name" value="Ribosomal_uL6_bac-type"/>
</dbReference>
<sequence>MSRVGKAPIQLPQGVDINVSKSNVVTVKGPKGQLQQQIDPDLTLDMNDGTLEVKRPTDQKRHREVHGLYRALINNMVTGVTEGFVREMEIFGVGFRASNNGQWLELSLGYSHPILFLIPQEIKVETRQDKGQNPIIKLQGIDKELLGQVCAKIRGFRKPEPYKGKGIRFVGEAIRRKAGKTSGKK</sequence>
<dbReference type="HOGENOM" id="CLU_065464_1_2_10"/>
<comment type="subunit">
    <text evidence="5">Part of the 50S ribosomal subunit.</text>
</comment>
<dbReference type="STRING" id="760192.Halhy_4757"/>
<dbReference type="InterPro" id="IPR036789">
    <property type="entry name" value="Ribosomal_uL6-like_a/b-dom_sf"/>
</dbReference>
<evidence type="ECO:0000313" key="10">
    <source>
        <dbReference type="Proteomes" id="UP000008461"/>
    </source>
</evidence>
<dbReference type="PANTHER" id="PTHR11655">
    <property type="entry name" value="60S/50S RIBOSOMAL PROTEIN L6/L9"/>
    <property type="match status" value="1"/>
</dbReference>